<dbReference type="InterPro" id="IPR018392">
    <property type="entry name" value="LysM"/>
</dbReference>
<dbReference type="Proteomes" id="UP000324781">
    <property type="component" value="Unassembled WGS sequence"/>
</dbReference>
<dbReference type="PROSITE" id="PS51782">
    <property type="entry name" value="LYSM"/>
    <property type="match status" value="1"/>
</dbReference>
<keyword evidence="3" id="KW-1185">Reference proteome</keyword>
<dbReference type="Gene3D" id="3.10.350.10">
    <property type="entry name" value="LysM domain"/>
    <property type="match status" value="1"/>
</dbReference>
<proteinExistence type="predicted"/>
<dbReference type="OrthoDB" id="9779340at2"/>
<gene>
    <name evidence="2" type="ORF">SAMN05444373_100822</name>
</gene>
<name>A0A1M6DLJ8_9FIRM</name>
<dbReference type="AlphaFoldDB" id="A0A1M6DLJ8"/>
<organism evidence="2 3">
    <name type="scientific">Thermoclostridium caenicola</name>
    <dbReference type="NCBI Taxonomy" id="659425"/>
    <lineage>
        <taxon>Bacteria</taxon>
        <taxon>Bacillati</taxon>
        <taxon>Bacillota</taxon>
        <taxon>Clostridia</taxon>
        <taxon>Eubacteriales</taxon>
        <taxon>Oscillospiraceae</taxon>
        <taxon>Thermoclostridium</taxon>
    </lineage>
</organism>
<dbReference type="SUPFAM" id="SSF54106">
    <property type="entry name" value="LysM domain"/>
    <property type="match status" value="1"/>
</dbReference>
<dbReference type="SMART" id="SM00257">
    <property type="entry name" value="LysM"/>
    <property type="match status" value="1"/>
</dbReference>
<evidence type="ECO:0000313" key="3">
    <source>
        <dbReference type="Proteomes" id="UP000324781"/>
    </source>
</evidence>
<dbReference type="Pfam" id="PF12673">
    <property type="entry name" value="SipL"/>
    <property type="match status" value="1"/>
</dbReference>
<dbReference type="RefSeq" id="WP_149678061.1">
    <property type="nucleotide sequence ID" value="NZ_FQZP01000008.1"/>
</dbReference>
<accession>A0A1M6DLJ8</accession>
<evidence type="ECO:0000259" key="1">
    <source>
        <dbReference type="PROSITE" id="PS51782"/>
    </source>
</evidence>
<reference evidence="2 3" key="1">
    <citation type="submission" date="2016-11" db="EMBL/GenBank/DDBJ databases">
        <authorList>
            <person name="Varghese N."/>
            <person name="Submissions S."/>
        </authorList>
    </citation>
    <scope>NUCLEOTIDE SEQUENCE [LARGE SCALE GENOMIC DNA]</scope>
    <source>
        <strain evidence="2 3">DSM 19027</strain>
    </source>
</reference>
<dbReference type="CDD" id="cd00118">
    <property type="entry name" value="LysM"/>
    <property type="match status" value="1"/>
</dbReference>
<dbReference type="InterPro" id="IPR024300">
    <property type="entry name" value="SipL_SPOCS_dom"/>
</dbReference>
<dbReference type="EMBL" id="FQZP01000008">
    <property type="protein sequence ID" value="SHI74065.1"/>
    <property type="molecule type" value="Genomic_DNA"/>
</dbReference>
<protein>
    <recommendedName>
        <fullName evidence="1">LysM domain-containing protein</fullName>
    </recommendedName>
</protein>
<sequence>MELIKKPVRTYRTVEIREAEELFENSIIVPDSKPDVKTLLLADAECFVGGVEKSGRMLEVSGEIKYRILYVADTPDNRLESIVVKFPWSVSCQKPKTEAETGVVAGCRCQHTEANAVNGRKIVARSVASLVCRFFEITNSELSREIEGDNVFVKSMPVNVVSLKDNTDTVTRVSQTLALPHGSPAIGEILYARVNLGNPEVSYKENEACVECKGILNLLYRSDMAEDTVESVVLEFPVKVNTGLDPGDENIVLASTALKNWEVAPEEDSDGIFTQVSVSLEVEVNAQAIRHEEQSVVDDAYSLDAVLNLNKVPLDIVTDEREIMDNYDANAHIRLESGTGSLDEVYMVTAGKKSVLANVADGRINVQGNVGVDVVYLADRKSKDIRSQNVEIPFNRTLPLPDGGNWQVVESDCYIEDSNFEIISSDSVDVTVKVLLKLRLCKRDSCECIESIEEVRKEAPTRKAPVMLYFAQPGDTLWSIAKRYRIPLDNLARDNNMNPNEAPEVGRKMFIMAV</sequence>
<dbReference type="Pfam" id="PF01476">
    <property type="entry name" value="LysM"/>
    <property type="match status" value="1"/>
</dbReference>
<feature type="domain" description="LysM" evidence="1">
    <location>
        <begin position="467"/>
        <end position="511"/>
    </location>
</feature>
<evidence type="ECO:0000313" key="2">
    <source>
        <dbReference type="EMBL" id="SHI74065.1"/>
    </source>
</evidence>
<dbReference type="InterPro" id="IPR036779">
    <property type="entry name" value="LysM_dom_sf"/>
</dbReference>